<comment type="caution">
    <text evidence="3">The sequence shown here is derived from an EMBL/GenBank/DDBJ whole genome shotgun (WGS) entry which is preliminary data.</text>
</comment>
<feature type="region of interest" description="Disordered" evidence="2">
    <location>
        <begin position="1"/>
        <end position="127"/>
    </location>
</feature>
<reference evidence="3 4" key="1">
    <citation type="submission" date="2017-02" db="EMBL/GenBank/DDBJ databases">
        <title>Genomes of Trichoderma spp. with biocontrol activity.</title>
        <authorList>
            <person name="Gardiner D."/>
            <person name="Kazan K."/>
            <person name="Vos C."/>
            <person name="Harvey P."/>
        </authorList>
    </citation>
    <scope>NUCLEOTIDE SEQUENCE [LARGE SCALE GENOMIC DNA]</scope>
    <source>
        <strain evidence="3 4">A5MH</strain>
    </source>
</reference>
<evidence type="ECO:0008006" key="5">
    <source>
        <dbReference type="Google" id="ProtNLM"/>
    </source>
</evidence>
<evidence type="ECO:0000256" key="1">
    <source>
        <dbReference type="ARBA" id="ARBA00023242"/>
    </source>
</evidence>
<dbReference type="Proteomes" id="UP000236546">
    <property type="component" value="Unassembled WGS sequence"/>
</dbReference>
<dbReference type="OrthoDB" id="3469225at2759"/>
<sequence>MAPGAQRGELDEVHQPAPEDEQVLAHRPSRQHSSDGSPPLAELSTSTSGSSSRGALHFVNMSHPEDIRRQSNVQREIRRHVMKGVSDHRGHLRGRRRGTTKEGAQNRRQPPHPERLSPSRSLAPLGSFPVQTNTRMLELVRFANEVTGFYVPFRVAWWETAMMDPGAFYVTLGNSADFWRRLNTNDIMAKTPEIMRHYSRSLIELRKRLDDDSERTNPGTIANILAHVCLNMRHCDWDSWRVHIDGLRLVLRDRGGFDSLPYQMLVLTLYYDMCGAMVFDAPPRFEIAPGLVTPKSSIRAAPPRLQAILVQLQQMPPDISIAADALQKISDVADIVNLNSHSAAFWTKDIDSILLIGPPMHYLLSMPRLPDGFETQPGTGGLVVRELIRQVCLLIMSALKQKFTFFTIERGTIQAKLAQFITSNLYYIGPEYREIRIWALVTAALLEERTMRELYLTKLEDEALESHSSPQSLIDIAREIIWLDSLESSGSDELVHDMDLTFGY</sequence>
<evidence type="ECO:0000256" key="2">
    <source>
        <dbReference type="SAM" id="MobiDB-lite"/>
    </source>
</evidence>
<dbReference type="PANTHER" id="PTHR37540">
    <property type="entry name" value="TRANSCRIPTION FACTOR (ACR-2), PUTATIVE-RELATED-RELATED"/>
    <property type="match status" value="1"/>
</dbReference>
<dbReference type="AlphaFoldDB" id="A0A2K0TDB9"/>
<evidence type="ECO:0000313" key="4">
    <source>
        <dbReference type="Proteomes" id="UP000236546"/>
    </source>
</evidence>
<dbReference type="EMBL" id="MTYH01000037">
    <property type="protein sequence ID" value="PNP43514.1"/>
    <property type="molecule type" value="Genomic_DNA"/>
</dbReference>
<evidence type="ECO:0000313" key="3">
    <source>
        <dbReference type="EMBL" id="PNP43514.1"/>
    </source>
</evidence>
<dbReference type="InterPro" id="IPR021858">
    <property type="entry name" value="Fun_TF"/>
</dbReference>
<dbReference type="PANTHER" id="PTHR37540:SF5">
    <property type="entry name" value="TRANSCRIPTION FACTOR DOMAIN-CONTAINING PROTEIN"/>
    <property type="match status" value="1"/>
</dbReference>
<dbReference type="Pfam" id="PF11951">
    <property type="entry name" value="Fungal_trans_2"/>
    <property type="match status" value="1"/>
</dbReference>
<protein>
    <recommendedName>
        <fullName evidence="5">Transcription factor domain-containing protein</fullName>
    </recommendedName>
</protein>
<name>A0A2K0TDB9_9HYPO</name>
<accession>A0A2K0TDB9</accession>
<gene>
    <name evidence="3" type="ORF">TGAMA5MH_04486</name>
</gene>
<proteinExistence type="predicted"/>
<keyword evidence="1" id="KW-0539">Nucleus</keyword>
<organism evidence="3 4">
    <name type="scientific">Trichoderma gamsii</name>
    <dbReference type="NCBI Taxonomy" id="398673"/>
    <lineage>
        <taxon>Eukaryota</taxon>
        <taxon>Fungi</taxon>
        <taxon>Dikarya</taxon>
        <taxon>Ascomycota</taxon>
        <taxon>Pezizomycotina</taxon>
        <taxon>Sordariomycetes</taxon>
        <taxon>Hypocreomycetidae</taxon>
        <taxon>Hypocreales</taxon>
        <taxon>Hypocreaceae</taxon>
        <taxon>Trichoderma</taxon>
    </lineage>
</organism>